<name>A0ABY9I5C9_9ACTN</name>
<dbReference type="Gene3D" id="3.40.50.1820">
    <property type="entry name" value="alpha/beta hydrolase"/>
    <property type="match status" value="1"/>
</dbReference>
<accession>A0ABY9I5C9</accession>
<gene>
    <name evidence="2" type="ORF">P8A22_20320</name>
</gene>
<dbReference type="Pfam" id="PF12146">
    <property type="entry name" value="Hydrolase_4"/>
    <property type="match status" value="1"/>
</dbReference>
<evidence type="ECO:0000313" key="2">
    <source>
        <dbReference type="EMBL" id="WLQ42097.1"/>
    </source>
</evidence>
<feature type="domain" description="Serine aminopeptidase S33" evidence="1">
    <location>
        <begin position="60"/>
        <end position="124"/>
    </location>
</feature>
<evidence type="ECO:0000259" key="1">
    <source>
        <dbReference type="Pfam" id="PF12146"/>
    </source>
</evidence>
<evidence type="ECO:0000313" key="3">
    <source>
        <dbReference type="Proteomes" id="UP001229952"/>
    </source>
</evidence>
<keyword evidence="2" id="KW-0378">Hydrolase</keyword>
<dbReference type="InterPro" id="IPR029058">
    <property type="entry name" value="AB_hydrolase_fold"/>
</dbReference>
<dbReference type="SUPFAM" id="SSF53474">
    <property type="entry name" value="alpha/beta-Hydrolases"/>
    <property type="match status" value="1"/>
</dbReference>
<dbReference type="RefSeq" id="WP_306089204.1">
    <property type="nucleotide sequence ID" value="NZ_CP120992.1"/>
</dbReference>
<protein>
    <submittedName>
        <fullName evidence="2">Alpha/beta fold hydrolase</fullName>
    </submittedName>
</protein>
<proteinExistence type="predicted"/>
<dbReference type="GO" id="GO:0016787">
    <property type="term" value="F:hydrolase activity"/>
    <property type="evidence" value="ECO:0007669"/>
    <property type="project" value="UniProtKB-KW"/>
</dbReference>
<sequence length="236" mass="24518">MTLRQPPGAAVLLLHGGRETGLGAPLPGPFNLPALRMRPFAHALGRAMAGGVLVRAVRYGHRGWNGSRADPLHDAVRALDELRRAAGEIPVVLVGHSMGGRAALHAAGHPLVRGVVGLAPWCPDGDPVEQLAGRDVVLVHSTRDRVTSPAASRTLTARARRAGARTCLVTVHGSDHAMLRRAPAWHRLTTALVAGLLGRSPLPGPVAEALRLPPGAPAEDGAVDADRLIPAARTAG</sequence>
<dbReference type="InterPro" id="IPR022742">
    <property type="entry name" value="Hydrolase_4"/>
</dbReference>
<dbReference type="EMBL" id="CP120992">
    <property type="protein sequence ID" value="WLQ42097.1"/>
    <property type="molecule type" value="Genomic_DNA"/>
</dbReference>
<dbReference type="Proteomes" id="UP001229952">
    <property type="component" value="Chromosome"/>
</dbReference>
<keyword evidence="3" id="KW-1185">Reference proteome</keyword>
<reference evidence="2 3" key="1">
    <citation type="submission" date="2023-03" db="EMBL/GenBank/DDBJ databases">
        <title>Isolation and description of six Streptomyces strains from soil environments, able to metabolize different microbial glucans.</title>
        <authorList>
            <person name="Widen T."/>
            <person name="Larsbrink J."/>
        </authorList>
    </citation>
    <scope>NUCLEOTIDE SEQUENCE [LARGE SCALE GENOMIC DNA]</scope>
    <source>
        <strain evidence="2 3">Mut2</strain>
    </source>
</reference>
<organism evidence="2 3">
    <name type="scientific">Streptomyces laculatispora</name>
    <dbReference type="NCBI Taxonomy" id="887464"/>
    <lineage>
        <taxon>Bacteria</taxon>
        <taxon>Bacillati</taxon>
        <taxon>Actinomycetota</taxon>
        <taxon>Actinomycetes</taxon>
        <taxon>Kitasatosporales</taxon>
        <taxon>Streptomycetaceae</taxon>
        <taxon>Streptomyces</taxon>
    </lineage>
</organism>